<dbReference type="GeneID" id="106816681"/>
<dbReference type="Gene3D" id="3.40.50.300">
    <property type="entry name" value="P-loop containing nucleotide triphosphate hydrolases"/>
    <property type="match status" value="1"/>
</dbReference>
<keyword evidence="4" id="KW-0067">ATP-binding</keyword>
<accession>A0ABM1EX68</accession>
<name>A0ABM1EX68_PRICU</name>
<dbReference type="InterPro" id="IPR000212">
    <property type="entry name" value="DNA_helicase_UvrD/REP"/>
</dbReference>
<evidence type="ECO:0000313" key="7">
    <source>
        <dbReference type="RefSeq" id="XP_014676789.1"/>
    </source>
</evidence>
<dbReference type="InterPro" id="IPR027417">
    <property type="entry name" value="P-loop_NTPase"/>
</dbReference>
<dbReference type="Proteomes" id="UP000695022">
    <property type="component" value="Unplaced"/>
</dbReference>
<evidence type="ECO:0000313" key="6">
    <source>
        <dbReference type="Proteomes" id="UP000695022"/>
    </source>
</evidence>
<keyword evidence="1" id="KW-0547">Nucleotide-binding</keyword>
<dbReference type="SUPFAM" id="SSF52540">
    <property type="entry name" value="P-loop containing nucleoside triphosphate hydrolases"/>
    <property type="match status" value="1"/>
</dbReference>
<gene>
    <name evidence="7" type="primary">LOC106816681</name>
</gene>
<dbReference type="PANTHER" id="PTHR11070:SF30">
    <property type="entry name" value="F-BOX DNA HELICASE 1"/>
    <property type="match status" value="1"/>
</dbReference>
<sequence length="206" mass="22842">MASSVKVSQIASILPSGVGYGNLFLRAKQVATTLECFIASADIELCVDHVPRERSMVRHTLKVPFNNQEKANILREASAVWERMSDPTDKDVCIPHDGYLKVFQLQRPLLEQYDCIMMDESQDSTPAMADVVLRQTCAKIFVGDPHQKIYGFRGAINSLNTITDAATFYLTQSFRFGPEISYVASCLLEKMKGETRKTLVGGAQAG</sequence>
<evidence type="ECO:0000256" key="2">
    <source>
        <dbReference type="ARBA" id="ARBA00022801"/>
    </source>
</evidence>
<reference evidence="7" key="1">
    <citation type="submission" date="2025-08" db="UniProtKB">
        <authorList>
            <consortium name="RefSeq"/>
        </authorList>
    </citation>
    <scope>IDENTIFICATION</scope>
</reference>
<evidence type="ECO:0000256" key="3">
    <source>
        <dbReference type="ARBA" id="ARBA00022806"/>
    </source>
</evidence>
<dbReference type="Pfam" id="PF00580">
    <property type="entry name" value="UvrD-helicase"/>
    <property type="match status" value="1"/>
</dbReference>
<proteinExistence type="predicted"/>
<feature type="domain" description="UvrD-like helicase ATP-binding" evidence="5">
    <location>
        <begin position="104"/>
        <end position="157"/>
    </location>
</feature>
<protein>
    <submittedName>
        <fullName evidence="7">F-box DNA helicase 1-like</fullName>
    </submittedName>
</protein>
<dbReference type="InterPro" id="IPR014016">
    <property type="entry name" value="UvrD-like_ATP-bd"/>
</dbReference>
<dbReference type="PANTHER" id="PTHR11070">
    <property type="entry name" value="UVRD / RECB / PCRA DNA HELICASE FAMILY MEMBER"/>
    <property type="match status" value="1"/>
</dbReference>
<keyword evidence="2" id="KW-0378">Hydrolase</keyword>
<evidence type="ECO:0000259" key="5">
    <source>
        <dbReference type="Pfam" id="PF00580"/>
    </source>
</evidence>
<dbReference type="RefSeq" id="XP_014676789.1">
    <property type="nucleotide sequence ID" value="XM_014821303.1"/>
</dbReference>
<keyword evidence="6" id="KW-1185">Reference proteome</keyword>
<evidence type="ECO:0000256" key="1">
    <source>
        <dbReference type="ARBA" id="ARBA00022741"/>
    </source>
</evidence>
<keyword evidence="3" id="KW-0347">Helicase</keyword>
<organism evidence="6 7">
    <name type="scientific">Priapulus caudatus</name>
    <name type="common">Priapulid worm</name>
    <dbReference type="NCBI Taxonomy" id="37621"/>
    <lineage>
        <taxon>Eukaryota</taxon>
        <taxon>Metazoa</taxon>
        <taxon>Ecdysozoa</taxon>
        <taxon>Scalidophora</taxon>
        <taxon>Priapulida</taxon>
        <taxon>Priapulimorpha</taxon>
        <taxon>Priapulimorphida</taxon>
        <taxon>Priapulidae</taxon>
        <taxon>Priapulus</taxon>
    </lineage>
</organism>
<evidence type="ECO:0000256" key="4">
    <source>
        <dbReference type="ARBA" id="ARBA00022840"/>
    </source>
</evidence>